<organism evidence="2 3">
    <name type="scientific">Sedimentibacter saalensis</name>
    <dbReference type="NCBI Taxonomy" id="130788"/>
    <lineage>
        <taxon>Bacteria</taxon>
        <taxon>Bacillati</taxon>
        <taxon>Bacillota</taxon>
        <taxon>Tissierellia</taxon>
        <taxon>Sedimentibacter</taxon>
    </lineage>
</organism>
<sequence length="54" mass="5656">MKMNKSAGSMLLGAGLTAAAVYAVPAIKNFAVNKMNKKDMSSGANSAYDKLSMR</sequence>
<proteinExistence type="predicted"/>
<dbReference type="EMBL" id="VLKH01000002">
    <property type="protein sequence ID" value="TWH82402.1"/>
    <property type="molecule type" value="Genomic_DNA"/>
</dbReference>
<dbReference type="Proteomes" id="UP000315343">
    <property type="component" value="Unassembled WGS sequence"/>
</dbReference>
<accession>A0A562JGS2</accession>
<evidence type="ECO:0000313" key="2">
    <source>
        <dbReference type="EMBL" id="TWH82402.1"/>
    </source>
</evidence>
<name>A0A562JGS2_9FIRM</name>
<feature type="signal peptide" evidence="1">
    <location>
        <begin position="1"/>
        <end position="23"/>
    </location>
</feature>
<gene>
    <name evidence="2" type="ORF">LY60_00700</name>
</gene>
<dbReference type="RefSeq" id="WP_019227037.1">
    <property type="nucleotide sequence ID" value="NZ_DAMBUX010000001.1"/>
</dbReference>
<evidence type="ECO:0000256" key="1">
    <source>
        <dbReference type="SAM" id="SignalP"/>
    </source>
</evidence>
<keyword evidence="3" id="KW-1185">Reference proteome</keyword>
<evidence type="ECO:0000313" key="3">
    <source>
        <dbReference type="Proteomes" id="UP000315343"/>
    </source>
</evidence>
<reference evidence="2 3" key="1">
    <citation type="submission" date="2019-07" db="EMBL/GenBank/DDBJ databases">
        <title>Genomic Encyclopedia of Type Strains, Phase I: the one thousand microbial genomes (KMG-I) project.</title>
        <authorList>
            <person name="Kyrpides N."/>
        </authorList>
    </citation>
    <scope>NUCLEOTIDE SEQUENCE [LARGE SCALE GENOMIC DNA]</scope>
    <source>
        <strain evidence="2 3">DSM 13558</strain>
    </source>
</reference>
<keyword evidence="1" id="KW-0732">Signal</keyword>
<dbReference type="AlphaFoldDB" id="A0A562JGS2"/>
<comment type="caution">
    <text evidence="2">The sequence shown here is derived from an EMBL/GenBank/DDBJ whole genome shotgun (WGS) entry which is preliminary data.</text>
</comment>
<protein>
    <submittedName>
        <fullName evidence="2">Uncharacterized protein</fullName>
    </submittedName>
</protein>
<feature type="chain" id="PRO_5022216612" evidence="1">
    <location>
        <begin position="24"/>
        <end position="54"/>
    </location>
</feature>